<keyword evidence="6" id="KW-0663">Pyridoxal phosphate</keyword>
<dbReference type="InterPro" id="IPR015422">
    <property type="entry name" value="PyrdxlP-dep_Trfase_small"/>
</dbReference>
<dbReference type="SUPFAM" id="SSF53383">
    <property type="entry name" value="PLP-dependent transferases"/>
    <property type="match status" value="1"/>
</dbReference>
<dbReference type="EC" id="4.1.1.81" evidence="4"/>
<dbReference type="InterPro" id="IPR015424">
    <property type="entry name" value="PyrdxlP-dep_Trfase"/>
</dbReference>
<dbReference type="UniPathway" id="UPA00148"/>
<dbReference type="InterPro" id="IPR015421">
    <property type="entry name" value="PyrdxlP-dep_Trfase_major"/>
</dbReference>
<comment type="function">
    <text evidence="2">Decarboxylates L-threonine-O-3-phosphate to yield (R)-1-amino-2-propanol O-2-phosphate, the precursor for the linkage between the nucleotide loop and the corrin ring in cobalamin.</text>
</comment>
<evidence type="ECO:0000256" key="8">
    <source>
        <dbReference type="ARBA" id="ARBA00029996"/>
    </source>
</evidence>
<dbReference type="PANTHER" id="PTHR42885">
    <property type="entry name" value="HISTIDINOL-PHOSPHATE AMINOTRANSFERASE-RELATED"/>
    <property type="match status" value="1"/>
</dbReference>
<dbReference type="GO" id="GO:0009236">
    <property type="term" value="P:cobalamin biosynthetic process"/>
    <property type="evidence" value="ECO:0007669"/>
    <property type="project" value="UniProtKB-UniPathway"/>
</dbReference>
<keyword evidence="5" id="KW-0169">Cobalamin biosynthesis</keyword>
<evidence type="ECO:0000256" key="7">
    <source>
        <dbReference type="ARBA" id="ARBA00023239"/>
    </source>
</evidence>
<comment type="cofactor">
    <cofactor evidence="1">
        <name>pyridoxal 5'-phosphate</name>
        <dbReference type="ChEBI" id="CHEBI:597326"/>
    </cofactor>
</comment>
<keyword evidence="7 11" id="KW-0456">Lyase</keyword>
<evidence type="ECO:0000256" key="4">
    <source>
        <dbReference type="ARBA" id="ARBA00012285"/>
    </source>
</evidence>
<reference evidence="11 12" key="1">
    <citation type="submission" date="2019-05" db="EMBL/GenBank/DDBJ databases">
        <authorList>
            <person name="Pankratov T."/>
            <person name="Grouzdev D."/>
        </authorList>
    </citation>
    <scope>NUCLEOTIDE SEQUENCE [LARGE SCALE GENOMIC DNA]</scope>
    <source>
        <strain evidence="11 12">KEBCLARHB70R</strain>
    </source>
</reference>
<gene>
    <name evidence="11" type="ORF">FE263_07405</name>
</gene>
<dbReference type="Pfam" id="PF00155">
    <property type="entry name" value="Aminotran_1_2"/>
    <property type="match status" value="1"/>
</dbReference>
<evidence type="ECO:0000256" key="2">
    <source>
        <dbReference type="ARBA" id="ARBA00003444"/>
    </source>
</evidence>
<dbReference type="Gene3D" id="3.90.1150.10">
    <property type="entry name" value="Aspartate Aminotransferase, domain 1"/>
    <property type="match status" value="1"/>
</dbReference>
<name>A0A5R9J8W3_9PROT</name>
<accession>A0A5R9J8W3</accession>
<dbReference type="Proteomes" id="UP000305654">
    <property type="component" value="Unassembled WGS sequence"/>
</dbReference>
<protein>
    <recommendedName>
        <fullName evidence="4">threonine-phosphate decarboxylase</fullName>
        <ecNumber evidence="4">4.1.1.81</ecNumber>
    </recommendedName>
    <alternativeName>
        <fullName evidence="8">L-threonine-O-3-phosphate decarboxylase</fullName>
    </alternativeName>
</protein>
<evidence type="ECO:0000256" key="3">
    <source>
        <dbReference type="ARBA" id="ARBA00004953"/>
    </source>
</evidence>
<evidence type="ECO:0000256" key="9">
    <source>
        <dbReference type="ARBA" id="ARBA00048531"/>
    </source>
</evidence>
<keyword evidence="12" id="KW-1185">Reference proteome</keyword>
<dbReference type="PANTHER" id="PTHR42885:SF1">
    <property type="entry name" value="THREONINE-PHOSPHATE DECARBOXYLASE"/>
    <property type="match status" value="1"/>
</dbReference>
<dbReference type="GO" id="GO:0030170">
    <property type="term" value="F:pyridoxal phosphate binding"/>
    <property type="evidence" value="ECO:0007669"/>
    <property type="project" value="InterPro"/>
</dbReference>
<dbReference type="OrthoDB" id="9799304at2"/>
<dbReference type="GO" id="GO:0048472">
    <property type="term" value="F:threonine-phosphate decarboxylase activity"/>
    <property type="evidence" value="ECO:0007669"/>
    <property type="project" value="UniProtKB-EC"/>
</dbReference>
<evidence type="ECO:0000256" key="5">
    <source>
        <dbReference type="ARBA" id="ARBA00022573"/>
    </source>
</evidence>
<dbReference type="EMBL" id="VCDI01000002">
    <property type="protein sequence ID" value="TLU73233.1"/>
    <property type="molecule type" value="Genomic_DNA"/>
</dbReference>
<dbReference type="Gene3D" id="3.40.640.10">
    <property type="entry name" value="Type I PLP-dependent aspartate aminotransferase-like (Major domain)"/>
    <property type="match status" value="1"/>
</dbReference>
<evidence type="ECO:0000259" key="10">
    <source>
        <dbReference type="Pfam" id="PF00155"/>
    </source>
</evidence>
<organism evidence="11 12">
    <name type="scientific">Lichenicoccus roseus</name>
    <dbReference type="NCBI Taxonomy" id="2683649"/>
    <lineage>
        <taxon>Bacteria</taxon>
        <taxon>Pseudomonadati</taxon>
        <taxon>Pseudomonadota</taxon>
        <taxon>Alphaproteobacteria</taxon>
        <taxon>Acetobacterales</taxon>
        <taxon>Acetobacteraceae</taxon>
        <taxon>Lichenicoccus</taxon>
    </lineage>
</organism>
<dbReference type="AlphaFoldDB" id="A0A5R9J8W3"/>
<comment type="catalytic activity">
    <reaction evidence="9">
        <text>O-phospho-L-threonine + H(+) = (R)-1-aminopropan-2-yl phosphate + CO2</text>
        <dbReference type="Rhea" id="RHEA:11492"/>
        <dbReference type="ChEBI" id="CHEBI:15378"/>
        <dbReference type="ChEBI" id="CHEBI:16526"/>
        <dbReference type="ChEBI" id="CHEBI:58563"/>
        <dbReference type="ChEBI" id="CHEBI:58675"/>
        <dbReference type="EC" id="4.1.1.81"/>
    </reaction>
</comment>
<proteinExistence type="predicted"/>
<dbReference type="InterPro" id="IPR004839">
    <property type="entry name" value="Aminotransferase_I/II_large"/>
</dbReference>
<evidence type="ECO:0000256" key="1">
    <source>
        <dbReference type="ARBA" id="ARBA00001933"/>
    </source>
</evidence>
<evidence type="ECO:0000256" key="6">
    <source>
        <dbReference type="ARBA" id="ARBA00022898"/>
    </source>
</evidence>
<comment type="caution">
    <text evidence="11">The sequence shown here is derived from an EMBL/GenBank/DDBJ whole genome shotgun (WGS) entry which is preliminary data.</text>
</comment>
<sequence length="345" mass="36237">MPAPAIAAGIAHGGRLIEARRRFPSAPQPFLDLSTGINPHPYPLAPIDPARLARLPEPEELSRLQAVAARAYGVADPDMVVATPGTQIAISLLPHLLGCSRAVILSPTYAEHAAAWRHAGRPVEAAAGLEAFERGAMLPGTAAVLCNPNNPDGARSDRVRLLALAAGLARQGGVLICDEAFLDLEPDMASLGTALPHPGLLVLRSFGKTYGLAGIRLGFVLASPGLAGRLRSAFGPWAIGGLAIEAGCAALADEAWRAGMAERLLGDGAELDRLLLRYGWRSRGGTALFRLYQVRQATRLYAHLGEAGVLVRRFEHQPDLLRLGLPGDSGGWARLEGALATAALS</sequence>
<evidence type="ECO:0000313" key="12">
    <source>
        <dbReference type="Proteomes" id="UP000305654"/>
    </source>
</evidence>
<dbReference type="NCBIfam" id="TIGR01140">
    <property type="entry name" value="L_thr_O3P_dcar"/>
    <property type="match status" value="1"/>
</dbReference>
<feature type="domain" description="Aminotransferase class I/classII large" evidence="10">
    <location>
        <begin position="76"/>
        <end position="324"/>
    </location>
</feature>
<dbReference type="CDD" id="cd00609">
    <property type="entry name" value="AAT_like"/>
    <property type="match status" value="1"/>
</dbReference>
<dbReference type="InterPro" id="IPR005860">
    <property type="entry name" value="CobD"/>
</dbReference>
<dbReference type="PROSITE" id="PS00105">
    <property type="entry name" value="AA_TRANSFER_CLASS_1"/>
    <property type="match status" value="1"/>
</dbReference>
<dbReference type="InterPro" id="IPR004838">
    <property type="entry name" value="NHTrfase_class1_PyrdxlP-BS"/>
</dbReference>
<comment type="pathway">
    <text evidence="3">Cofactor biosynthesis; adenosylcobalamin biosynthesis.</text>
</comment>
<evidence type="ECO:0000313" key="11">
    <source>
        <dbReference type="EMBL" id="TLU73233.1"/>
    </source>
</evidence>